<protein>
    <submittedName>
        <fullName evidence="2">Uncharacterized protein</fullName>
    </submittedName>
</protein>
<keyword evidence="1" id="KW-0472">Membrane</keyword>
<dbReference type="AlphaFoldDB" id="A0A8E2JQR5"/>
<evidence type="ECO:0000313" key="2">
    <source>
        <dbReference type="EMBL" id="OCL06134.1"/>
    </source>
</evidence>
<feature type="transmembrane region" description="Helical" evidence="1">
    <location>
        <begin position="66"/>
        <end position="89"/>
    </location>
</feature>
<gene>
    <name evidence="2" type="ORF">AOQ84DRAFT_83450</name>
</gene>
<evidence type="ECO:0000256" key="1">
    <source>
        <dbReference type="SAM" id="Phobius"/>
    </source>
</evidence>
<reference evidence="2 3" key="1">
    <citation type="journal article" date="2016" name="Nat. Commun.">
        <title>Ectomycorrhizal ecology is imprinted in the genome of the dominant symbiotic fungus Cenococcum geophilum.</title>
        <authorList>
            <consortium name="DOE Joint Genome Institute"/>
            <person name="Peter M."/>
            <person name="Kohler A."/>
            <person name="Ohm R.A."/>
            <person name="Kuo A."/>
            <person name="Krutzmann J."/>
            <person name="Morin E."/>
            <person name="Arend M."/>
            <person name="Barry K.W."/>
            <person name="Binder M."/>
            <person name="Choi C."/>
            <person name="Clum A."/>
            <person name="Copeland A."/>
            <person name="Grisel N."/>
            <person name="Haridas S."/>
            <person name="Kipfer T."/>
            <person name="LaButti K."/>
            <person name="Lindquist E."/>
            <person name="Lipzen A."/>
            <person name="Maire R."/>
            <person name="Meier B."/>
            <person name="Mihaltcheva S."/>
            <person name="Molinier V."/>
            <person name="Murat C."/>
            <person name="Poggeler S."/>
            <person name="Quandt C.A."/>
            <person name="Sperisen C."/>
            <person name="Tritt A."/>
            <person name="Tisserant E."/>
            <person name="Crous P.W."/>
            <person name="Henrissat B."/>
            <person name="Nehls U."/>
            <person name="Egli S."/>
            <person name="Spatafora J.W."/>
            <person name="Grigoriev I.V."/>
            <person name="Martin F.M."/>
        </authorList>
    </citation>
    <scope>NUCLEOTIDE SEQUENCE [LARGE SCALE GENOMIC DNA]</scope>
    <source>
        <strain evidence="2 3">CBS 207.34</strain>
    </source>
</reference>
<organism evidence="2 3">
    <name type="scientific">Glonium stellatum</name>
    <dbReference type="NCBI Taxonomy" id="574774"/>
    <lineage>
        <taxon>Eukaryota</taxon>
        <taxon>Fungi</taxon>
        <taxon>Dikarya</taxon>
        <taxon>Ascomycota</taxon>
        <taxon>Pezizomycotina</taxon>
        <taxon>Dothideomycetes</taxon>
        <taxon>Pleosporomycetidae</taxon>
        <taxon>Gloniales</taxon>
        <taxon>Gloniaceae</taxon>
        <taxon>Glonium</taxon>
    </lineage>
</organism>
<accession>A0A8E2JQR5</accession>
<proteinExistence type="predicted"/>
<name>A0A8E2JQR5_9PEZI</name>
<keyword evidence="1" id="KW-1133">Transmembrane helix</keyword>
<sequence length="108" mass="12785">MSQVSDSVCLPLDRKVRKRRRGLVQRCRVLGIRRDRRIYSFSPPLVHFLSRYRQAQRPWLHTPLNFYSTMGFLLYSISQLLNFLFNLVLLKSLSSQHVSVLSKMPYSI</sequence>
<evidence type="ECO:0000313" key="3">
    <source>
        <dbReference type="Proteomes" id="UP000250140"/>
    </source>
</evidence>
<keyword evidence="1" id="KW-0812">Transmembrane</keyword>
<dbReference type="Proteomes" id="UP000250140">
    <property type="component" value="Unassembled WGS sequence"/>
</dbReference>
<keyword evidence="3" id="KW-1185">Reference proteome</keyword>
<dbReference type="EMBL" id="KV750125">
    <property type="protein sequence ID" value="OCL06134.1"/>
    <property type="molecule type" value="Genomic_DNA"/>
</dbReference>